<keyword evidence="2" id="KW-1185">Reference proteome</keyword>
<proteinExistence type="predicted"/>
<dbReference type="EMBL" id="JAESDN010000014">
    <property type="protein sequence ID" value="KAG7041598.1"/>
    <property type="molecule type" value="Genomic_DNA"/>
</dbReference>
<dbReference type="AlphaFoldDB" id="A0A9P7QV09"/>
<protein>
    <submittedName>
        <fullName evidence="1">Uncharacterized protein</fullName>
    </submittedName>
</protein>
<accession>A0A9P7QV09</accession>
<reference evidence="1" key="1">
    <citation type="submission" date="2021-05" db="EMBL/GenBank/DDBJ databases">
        <title>Comparative genomics of three Colletotrichum scovillei strains and genetic complementation revealed genes involved fungal growth and virulence on chili pepper.</title>
        <authorList>
            <person name="Hsieh D.-K."/>
            <person name="Chuang S.-C."/>
            <person name="Chen C.-Y."/>
            <person name="Chao Y.-T."/>
            <person name="Lu M.-Y.J."/>
            <person name="Lee M.-H."/>
            <person name="Shih M.-C."/>
        </authorList>
    </citation>
    <scope>NUCLEOTIDE SEQUENCE</scope>
    <source>
        <strain evidence="1">Coll-153</strain>
    </source>
</reference>
<gene>
    <name evidence="1" type="ORF">JMJ77_012118</name>
</gene>
<evidence type="ECO:0000313" key="2">
    <source>
        <dbReference type="Proteomes" id="UP000699042"/>
    </source>
</evidence>
<comment type="caution">
    <text evidence="1">The sequence shown here is derived from an EMBL/GenBank/DDBJ whole genome shotgun (WGS) entry which is preliminary data.</text>
</comment>
<sequence>MIIVVNDSLGSITDVKSLSCSNSELSITSRYASYIDS</sequence>
<name>A0A9P7QV09_9PEZI</name>
<organism evidence="1 2">
    <name type="scientific">Colletotrichum scovillei</name>
    <dbReference type="NCBI Taxonomy" id="1209932"/>
    <lineage>
        <taxon>Eukaryota</taxon>
        <taxon>Fungi</taxon>
        <taxon>Dikarya</taxon>
        <taxon>Ascomycota</taxon>
        <taxon>Pezizomycotina</taxon>
        <taxon>Sordariomycetes</taxon>
        <taxon>Hypocreomycetidae</taxon>
        <taxon>Glomerellales</taxon>
        <taxon>Glomerellaceae</taxon>
        <taxon>Colletotrichum</taxon>
        <taxon>Colletotrichum acutatum species complex</taxon>
    </lineage>
</organism>
<dbReference type="Proteomes" id="UP000699042">
    <property type="component" value="Unassembled WGS sequence"/>
</dbReference>
<feature type="non-terminal residue" evidence="1">
    <location>
        <position position="37"/>
    </location>
</feature>
<evidence type="ECO:0000313" key="1">
    <source>
        <dbReference type="EMBL" id="KAG7041598.1"/>
    </source>
</evidence>